<dbReference type="Proteomes" id="UP001311915">
    <property type="component" value="Unassembled WGS sequence"/>
</dbReference>
<name>A0AAV9M0L7_9SOLN</name>
<comment type="caution">
    <text evidence="1">The sequence shown here is derived from an EMBL/GenBank/DDBJ whole genome shotgun (WGS) entry which is preliminary data.</text>
</comment>
<sequence length="572" mass="65887">MAKYSCREVVKTIEDCVETGHLDRSTRDQLEYARNLLNNLQCYLYGLEKLNPLIDEVCDGFWEILGLLKNQGLTSETVKMILEVLKMIKPEIIAERINPSKQSASSSTRMITMDMVNHLCNSFSKVQTSGSRCNIEREKMKDLFTLAEDISETAAYLSILYCETYDQYSAHVSVPECPIWDRHDVNPGPDFESKISKLLERINPIRLEWRKLYISVLKASHSSIPKAPLMHGGLKNLSHYLDLAQKFTKSIIYVLEKLKSHDASLKVAFSDRFELLQDGLLHLSEFHMILTHHKDIQQQDLSSLLSFMEVLAIENSIAEVDHMFLPLQVKFNYLKVEIKLTSMKTFLMDSLEQCKVQIQLTDVLTLVLFVTTEAESFTNSLSRDPEDGELDRKINLLHFQLHLIFKFIREEIRQICPFISVSSTPVLPVIYPLNFLPTYVEAISSYFTLLKSSKTSASSSSPTMDEVFMGFHEFIFENLLLKVEADLELTNTDKVKRFYHRVLPLVTLLFYPLIQYIECKKQNDLLNKIGTLVILAEAAIHLSYEDALDRSKCRKVNVMLQLLTMSFKLIKY</sequence>
<gene>
    <name evidence="1" type="ORF">R3W88_024591</name>
</gene>
<protein>
    <submittedName>
        <fullName evidence="1">Uncharacterized protein</fullName>
    </submittedName>
</protein>
<accession>A0AAV9M0L7</accession>
<evidence type="ECO:0000313" key="1">
    <source>
        <dbReference type="EMBL" id="KAK4731603.1"/>
    </source>
</evidence>
<reference evidence="1 2" key="1">
    <citation type="submission" date="2023-10" db="EMBL/GenBank/DDBJ databases">
        <title>Genome-Wide Identification Analysis in wild type Solanum Pinnatisectum Reveals Some Genes Defensing Phytophthora Infestans.</title>
        <authorList>
            <person name="Sun C."/>
        </authorList>
    </citation>
    <scope>NUCLEOTIDE SEQUENCE [LARGE SCALE GENOMIC DNA]</scope>
    <source>
        <strain evidence="1">LQN</strain>
        <tissue evidence="1">Leaf</tissue>
    </source>
</reference>
<dbReference type="AlphaFoldDB" id="A0AAV9M0L7"/>
<dbReference type="EMBL" id="JAWPEI010000003">
    <property type="protein sequence ID" value="KAK4731603.1"/>
    <property type="molecule type" value="Genomic_DNA"/>
</dbReference>
<evidence type="ECO:0000313" key="2">
    <source>
        <dbReference type="Proteomes" id="UP001311915"/>
    </source>
</evidence>
<proteinExistence type="predicted"/>
<keyword evidence="2" id="KW-1185">Reference proteome</keyword>
<organism evidence="1 2">
    <name type="scientific">Solanum pinnatisectum</name>
    <name type="common">tansyleaf nightshade</name>
    <dbReference type="NCBI Taxonomy" id="50273"/>
    <lineage>
        <taxon>Eukaryota</taxon>
        <taxon>Viridiplantae</taxon>
        <taxon>Streptophyta</taxon>
        <taxon>Embryophyta</taxon>
        <taxon>Tracheophyta</taxon>
        <taxon>Spermatophyta</taxon>
        <taxon>Magnoliopsida</taxon>
        <taxon>eudicotyledons</taxon>
        <taxon>Gunneridae</taxon>
        <taxon>Pentapetalae</taxon>
        <taxon>asterids</taxon>
        <taxon>lamiids</taxon>
        <taxon>Solanales</taxon>
        <taxon>Solanaceae</taxon>
        <taxon>Solanoideae</taxon>
        <taxon>Solaneae</taxon>
        <taxon>Solanum</taxon>
    </lineage>
</organism>